<reference evidence="10" key="1">
    <citation type="journal article" date="2019" name="Int. J. Syst. Evol. Microbiol.">
        <title>The Global Catalogue of Microorganisms (GCM) 10K type strain sequencing project: providing services to taxonomists for standard genome sequencing and annotation.</title>
        <authorList>
            <consortium name="The Broad Institute Genomics Platform"/>
            <consortium name="The Broad Institute Genome Sequencing Center for Infectious Disease"/>
            <person name="Wu L."/>
            <person name="Ma J."/>
        </authorList>
    </citation>
    <scope>NUCLEOTIDE SEQUENCE [LARGE SCALE GENOMIC DNA]</scope>
    <source>
        <strain evidence="10">JCM 17688</strain>
    </source>
</reference>
<evidence type="ECO:0000256" key="6">
    <source>
        <dbReference type="ARBA" id="ARBA00023136"/>
    </source>
</evidence>
<gene>
    <name evidence="9" type="ORF">GCM10023147_40810</name>
</gene>
<evidence type="ECO:0000256" key="3">
    <source>
        <dbReference type="ARBA" id="ARBA00022679"/>
    </source>
</evidence>
<keyword evidence="5 7" id="KW-1133">Transmembrane helix</keyword>
<evidence type="ECO:0000259" key="8">
    <source>
        <dbReference type="Pfam" id="PF02397"/>
    </source>
</evidence>
<keyword evidence="4 7" id="KW-0812">Transmembrane</keyword>
<dbReference type="PANTHER" id="PTHR30576">
    <property type="entry name" value="COLANIC BIOSYNTHESIS UDP-GLUCOSE LIPID CARRIER TRANSFERASE"/>
    <property type="match status" value="1"/>
</dbReference>
<dbReference type="Pfam" id="PF02397">
    <property type="entry name" value="Bac_transf"/>
    <property type="match status" value="1"/>
</dbReference>
<name>A0ABP8K7P6_9ACTN</name>
<keyword evidence="10" id="KW-1185">Reference proteome</keyword>
<dbReference type="EMBL" id="BAABFR010000087">
    <property type="protein sequence ID" value="GAA4401349.1"/>
    <property type="molecule type" value="Genomic_DNA"/>
</dbReference>
<dbReference type="PANTHER" id="PTHR30576:SF10">
    <property type="entry name" value="SLL5057 PROTEIN"/>
    <property type="match status" value="1"/>
</dbReference>
<feature type="domain" description="Bacterial sugar transferase" evidence="8">
    <location>
        <begin position="311"/>
        <end position="498"/>
    </location>
</feature>
<feature type="transmembrane region" description="Helical" evidence="7">
    <location>
        <begin position="316"/>
        <end position="337"/>
    </location>
</feature>
<evidence type="ECO:0000256" key="1">
    <source>
        <dbReference type="ARBA" id="ARBA00004141"/>
    </source>
</evidence>
<feature type="transmembrane region" description="Helical" evidence="7">
    <location>
        <begin position="48"/>
        <end position="68"/>
    </location>
</feature>
<evidence type="ECO:0000256" key="5">
    <source>
        <dbReference type="ARBA" id="ARBA00022989"/>
    </source>
</evidence>
<dbReference type="NCBIfam" id="TIGR03025">
    <property type="entry name" value="EPS_sugtrans"/>
    <property type="match status" value="1"/>
</dbReference>
<evidence type="ECO:0000256" key="2">
    <source>
        <dbReference type="ARBA" id="ARBA00006464"/>
    </source>
</evidence>
<feature type="transmembrane region" description="Helical" evidence="7">
    <location>
        <begin position="109"/>
        <end position="129"/>
    </location>
</feature>
<evidence type="ECO:0000313" key="9">
    <source>
        <dbReference type="EMBL" id="GAA4401349.1"/>
    </source>
</evidence>
<feature type="transmembrane region" description="Helical" evidence="7">
    <location>
        <begin position="141"/>
        <end position="161"/>
    </location>
</feature>
<dbReference type="InterPro" id="IPR017475">
    <property type="entry name" value="EPS_sugar_tfrase"/>
</dbReference>
<accession>A0ABP8K7P6</accession>
<dbReference type="Gene3D" id="3.40.50.720">
    <property type="entry name" value="NAD(P)-binding Rossmann-like Domain"/>
    <property type="match status" value="1"/>
</dbReference>
<evidence type="ECO:0000256" key="4">
    <source>
        <dbReference type="ARBA" id="ARBA00022692"/>
    </source>
</evidence>
<evidence type="ECO:0000313" key="10">
    <source>
        <dbReference type="Proteomes" id="UP001500635"/>
    </source>
</evidence>
<comment type="similarity">
    <text evidence="2">Belongs to the bacterial sugar transferase family.</text>
</comment>
<dbReference type="Proteomes" id="UP001500635">
    <property type="component" value="Unassembled WGS sequence"/>
</dbReference>
<proteinExistence type="inferred from homology"/>
<dbReference type="GO" id="GO:0016740">
    <property type="term" value="F:transferase activity"/>
    <property type="evidence" value="ECO:0007669"/>
    <property type="project" value="UniProtKB-KW"/>
</dbReference>
<keyword evidence="3 9" id="KW-0808">Transferase</keyword>
<sequence>MNREPVPSPHRAPPELAPKADMAATPAYTPVPHDGASPRRLPAGMVTATDACVGIVAVGAGLVVALWHDHADPRWSVLFAFIALVLWLSLLAWSKALAVPLLRMGTAEFRHVVVSTFVVFGGAAVVYTFHNNLMLDRLVTVTLPIALAGVLLARLGWVRWLQVAPTREARLTPTLVVGGYYSARATSAALLRAPESGTRIVGVCVPDADAREHTSVQIDDTEIPVVGTDHEILAALDATGATAVALTATDSLGPGDLRRLIWELEERDVELIVTPGVVDIAGHRIVFQSVGDMPMLHIARPQHAHADSLAKRAFDVAFSAGALLAMSPVLIAAAIAVKFTSPGPVFYNAERIGENGEPFTMHKFRSMYIDADQRLAELEAQSEGNGVLFKMRNDPRITPVGGFLRRYSLDELPQFINVLKGEMSVVGPRPALRREVEQYSTVMQRRLLVKPGVTGAWQVNGRSDLSWNESIRLDIGYVENWSLARDVGIVLKTVRAVVASDGAY</sequence>
<comment type="caution">
    <text evidence="9">The sequence shown here is derived from an EMBL/GenBank/DDBJ whole genome shotgun (WGS) entry which is preliminary data.</text>
</comment>
<keyword evidence="6 7" id="KW-0472">Membrane</keyword>
<dbReference type="InterPro" id="IPR003362">
    <property type="entry name" value="Bact_transf"/>
</dbReference>
<protein>
    <submittedName>
        <fullName evidence="9">Sugar transferase</fullName>
    </submittedName>
</protein>
<comment type="subcellular location">
    <subcellularLocation>
        <location evidence="1">Membrane</location>
        <topology evidence="1">Multi-pass membrane protein</topology>
    </subcellularLocation>
</comment>
<organism evidence="9 10">
    <name type="scientific">Tsukamurella soli</name>
    <dbReference type="NCBI Taxonomy" id="644556"/>
    <lineage>
        <taxon>Bacteria</taxon>
        <taxon>Bacillati</taxon>
        <taxon>Actinomycetota</taxon>
        <taxon>Actinomycetes</taxon>
        <taxon>Mycobacteriales</taxon>
        <taxon>Tsukamurellaceae</taxon>
        <taxon>Tsukamurella</taxon>
    </lineage>
</organism>
<evidence type="ECO:0000256" key="7">
    <source>
        <dbReference type="SAM" id="Phobius"/>
    </source>
</evidence>
<feature type="transmembrane region" description="Helical" evidence="7">
    <location>
        <begin position="74"/>
        <end position="97"/>
    </location>
</feature>